<keyword evidence="5" id="KW-1185">Reference proteome</keyword>
<gene>
    <name evidence="4" type="ORF">TEA_023847</name>
</gene>
<protein>
    <recommendedName>
        <fullName evidence="6">Pentacotripeptide-repeat region of PRORP domain-containing protein</fullName>
    </recommendedName>
</protein>
<comment type="caution">
    <text evidence="4">The sequence shown here is derived from an EMBL/GenBank/DDBJ whole genome shotgun (WGS) entry which is preliminary data.</text>
</comment>
<feature type="repeat" description="PPR" evidence="3">
    <location>
        <begin position="195"/>
        <end position="229"/>
    </location>
</feature>
<dbReference type="NCBIfam" id="TIGR00756">
    <property type="entry name" value="PPR"/>
    <property type="match status" value="6"/>
</dbReference>
<evidence type="ECO:0000313" key="4">
    <source>
        <dbReference type="EMBL" id="THG14654.1"/>
    </source>
</evidence>
<dbReference type="EMBL" id="SDRB02005162">
    <property type="protein sequence ID" value="THG14654.1"/>
    <property type="molecule type" value="Genomic_DNA"/>
</dbReference>
<feature type="repeat" description="PPR" evidence="3">
    <location>
        <begin position="428"/>
        <end position="462"/>
    </location>
</feature>
<name>A0A4S4EFE6_CAMSN</name>
<sequence length="491" mass="55294">MSKIDASEIIGGEISYNWLLKGTPPLVSSFLLLRSLSTIFTRPTFSAHPPPVITNQPVKLSKTVTTHQCNSNFDDAVNLFNRMVQMRPLPPPVSDFNKALGTITKMGHYATALSLILNKLQQFQGILVDIYTFNIAIYYKTPDGVELFKKLITSREIEPNVVMYGTIINGLCRTGNTIRAVSLLRIMEQGSYKPDTVVCNSIIDSLCKDRMVDDALKLFSKMNEPGIRRDVVTYLFDSWPTEGKGGRGVLKVMIQRGVDPNVITYSTLMDGYCLQGYMDEAIRVFNTIVDRGLHPNVVSYNILINGYCKKMKIDEAMHLFREMPRRGLKHNSRTFNTMLQGLFRSSTCGAAQELFNEMQVVGIIPNSQTYGILLDGLCKMGIFLMERNGLDLDVVMYSILIDTFCKDKKFDTTRALFNNLSSKGLHPNVKTYNMMIHGLCEEGLLHEAKELFVKMEQSGCLADGVTYNIINRGFIGQHKCYEALILVEEMV</sequence>
<dbReference type="Pfam" id="PF12854">
    <property type="entry name" value="PPR_1"/>
    <property type="match status" value="2"/>
</dbReference>
<feature type="repeat" description="PPR" evidence="3">
    <location>
        <begin position="261"/>
        <end position="295"/>
    </location>
</feature>
<accession>A0A4S4EFE6</accession>
<reference evidence="4 5" key="1">
    <citation type="journal article" date="2018" name="Proc. Natl. Acad. Sci. U.S.A.">
        <title>Draft genome sequence of Camellia sinensis var. sinensis provides insights into the evolution of the tea genome and tea quality.</title>
        <authorList>
            <person name="Wei C."/>
            <person name="Yang H."/>
            <person name="Wang S."/>
            <person name="Zhao J."/>
            <person name="Liu C."/>
            <person name="Gao L."/>
            <person name="Xia E."/>
            <person name="Lu Y."/>
            <person name="Tai Y."/>
            <person name="She G."/>
            <person name="Sun J."/>
            <person name="Cao H."/>
            <person name="Tong W."/>
            <person name="Gao Q."/>
            <person name="Li Y."/>
            <person name="Deng W."/>
            <person name="Jiang X."/>
            <person name="Wang W."/>
            <person name="Chen Q."/>
            <person name="Zhang S."/>
            <person name="Li H."/>
            <person name="Wu J."/>
            <person name="Wang P."/>
            <person name="Li P."/>
            <person name="Shi C."/>
            <person name="Zheng F."/>
            <person name="Jian J."/>
            <person name="Huang B."/>
            <person name="Shan D."/>
            <person name="Shi M."/>
            <person name="Fang C."/>
            <person name="Yue Y."/>
            <person name="Li F."/>
            <person name="Li D."/>
            <person name="Wei S."/>
            <person name="Han B."/>
            <person name="Jiang C."/>
            <person name="Yin Y."/>
            <person name="Xia T."/>
            <person name="Zhang Z."/>
            <person name="Bennetzen J.L."/>
            <person name="Zhao S."/>
            <person name="Wan X."/>
        </authorList>
    </citation>
    <scope>NUCLEOTIDE SEQUENCE [LARGE SCALE GENOMIC DNA]</scope>
    <source>
        <strain evidence="5">cv. Shuchazao</strain>
        <tissue evidence="4">Leaf</tissue>
    </source>
</reference>
<dbReference type="Pfam" id="PF13041">
    <property type="entry name" value="PPR_2"/>
    <property type="match status" value="3"/>
</dbReference>
<dbReference type="AlphaFoldDB" id="A0A4S4EFE6"/>
<dbReference type="Proteomes" id="UP000306102">
    <property type="component" value="Unassembled WGS sequence"/>
</dbReference>
<dbReference type="GO" id="GO:0003729">
    <property type="term" value="F:mRNA binding"/>
    <property type="evidence" value="ECO:0007669"/>
    <property type="project" value="TreeGrafter"/>
</dbReference>
<feature type="repeat" description="PPR" evidence="3">
    <location>
        <begin position="331"/>
        <end position="365"/>
    </location>
</feature>
<keyword evidence="2" id="KW-0677">Repeat</keyword>
<dbReference type="PROSITE" id="PS51375">
    <property type="entry name" value="PPR"/>
    <property type="match status" value="7"/>
</dbReference>
<dbReference type="PANTHER" id="PTHR47933">
    <property type="entry name" value="PENTATRICOPEPTIDE REPEAT-CONTAINING PROTEIN 1, MITOCHONDRIAL"/>
    <property type="match status" value="1"/>
</dbReference>
<evidence type="ECO:0000313" key="5">
    <source>
        <dbReference type="Proteomes" id="UP000306102"/>
    </source>
</evidence>
<comment type="similarity">
    <text evidence="1">Belongs to the PPR family. P subfamily.</text>
</comment>
<feature type="repeat" description="PPR" evidence="3">
    <location>
        <begin position="296"/>
        <end position="330"/>
    </location>
</feature>
<evidence type="ECO:0000256" key="3">
    <source>
        <dbReference type="PROSITE-ProRule" id="PRU00708"/>
    </source>
</evidence>
<dbReference type="Gene3D" id="1.25.40.10">
    <property type="entry name" value="Tetratricopeptide repeat domain"/>
    <property type="match status" value="4"/>
</dbReference>
<evidence type="ECO:0000256" key="1">
    <source>
        <dbReference type="ARBA" id="ARBA00007626"/>
    </source>
</evidence>
<feature type="repeat" description="PPR" evidence="3">
    <location>
        <begin position="160"/>
        <end position="194"/>
    </location>
</feature>
<dbReference type="PANTHER" id="PTHR47933:SF11">
    <property type="entry name" value="PENTATRICOPEPTIDE REPEAT-CONTAINING PROTEIN 2"/>
    <property type="match status" value="1"/>
</dbReference>
<dbReference type="InterPro" id="IPR002885">
    <property type="entry name" value="PPR_rpt"/>
</dbReference>
<feature type="repeat" description="PPR" evidence="3">
    <location>
        <begin position="393"/>
        <end position="427"/>
    </location>
</feature>
<evidence type="ECO:0008006" key="6">
    <source>
        <dbReference type="Google" id="ProtNLM"/>
    </source>
</evidence>
<proteinExistence type="inferred from homology"/>
<organism evidence="4 5">
    <name type="scientific">Camellia sinensis var. sinensis</name>
    <name type="common">China tea</name>
    <dbReference type="NCBI Taxonomy" id="542762"/>
    <lineage>
        <taxon>Eukaryota</taxon>
        <taxon>Viridiplantae</taxon>
        <taxon>Streptophyta</taxon>
        <taxon>Embryophyta</taxon>
        <taxon>Tracheophyta</taxon>
        <taxon>Spermatophyta</taxon>
        <taxon>Magnoliopsida</taxon>
        <taxon>eudicotyledons</taxon>
        <taxon>Gunneridae</taxon>
        <taxon>Pentapetalae</taxon>
        <taxon>asterids</taxon>
        <taxon>Ericales</taxon>
        <taxon>Theaceae</taxon>
        <taxon>Camellia</taxon>
    </lineage>
</organism>
<dbReference type="InterPro" id="IPR011990">
    <property type="entry name" value="TPR-like_helical_dom_sf"/>
</dbReference>
<evidence type="ECO:0000256" key="2">
    <source>
        <dbReference type="ARBA" id="ARBA00022737"/>
    </source>
</evidence>
<dbReference type="InterPro" id="IPR051240">
    <property type="entry name" value="Mito_RNA-Proc/Resp"/>
</dbReference>